<dbReference type="Proteomes" id="UP000494261">
    <property type="component" value="Unassembled WGS sequence"/>
</dbReference>
<dbReference type="EMBL" id="CABVQC010000025">
    <property type="protein sequence ID" value="VWB82032.1"/>
    <property type="molecule type" value="Genomic_DNA"/>
</dbReference>
<dbReference type="RefSeq" id="WP_260865336.1">
    <property type="nucleotide sequence ID" value="NZ_CABVQC010000025.1"/>
</dbReference>
<organism evidence="2 3">
    <name type="scientific">Burkholderia aenigmatica</name>
    <dbReference type="NCBI Taxonomy" id="2015348"/>
    <lineage>
        <taxon>Bacteria</taxon>
        <taxon>Pseudomonadati</taxon>
        <taxon>Pseudomonadota</taxon>
        <taxon>Betaproteobacteria</taxon>
        <taxon>Burkholderiales</taxon>
        <taxon>Burkholderiaceae</taxon>
        <taxon>Burkholderia</taxon>
        <taxon>Burkholderia cepacia complex</taxon>
    </lineage>
</organism>
<feature type="region of interest" description="Disordered" evidence="1">
    <location>
        <begin position="1"/>
        <end position="40"/>
    </location>
</feature>
<dbReference type="AlphaFoldDB" id="A0A6P2MJ57"/>
<protein>
    <submittedName>
        <fullName evidence="2">Uncharacterized protein</fullName>
    </submittedName>
</protein>
<sequence>MEGYLDAIATLRGKGPKRGNQHTEARTIKSLRRKRPKLKT</sequence>
<feature type="compositionally biased region" description="Basic residues" evidence="1">
    <location>
        <begin position="29"/>
        <end position="40"/>
    </location>
</feature>
<reference evidence="2 3" key="1">
    <citation type="submission" date="2019-09" db="EMBL/GenBank/DDBJ databases">
        <authorList>
            <person name="Depoorter E."/>
        </authorList>
    </citation>
    <scope>NUCLEOTIDE SEQUENCE [LARGE SCALE GENOMIC DNA]</scope>
    <source>
        <strain evidence="2">LMG 13014</strain>
    </source>
</reference>
<name>A0A6P2MJ57_9BURK</name>
<evidence type="ECO:0000313" key="3">
    <source>
        <dbReference type="Proteomes" id="UP000494261"/>
    </source>
</evidence>
<evidence type="ECO:0000256" key="1">
    <source>
        <dbReference type="SAM" id="MobiDB-lite"/>
    </source>
</evidence>
<accession>A0A6P2MJ57</accession>
<evidence type="ECO:0000313" key="2">
    <source>
        <dbReference type="EMBL" id="VWB82032.1"/>
    </source>
</evidence>
<proteinExistence type="predicted"/>
<gene>
    <name evidence="2" type="ORF">BLA13014_03777</name>
</gene>